<dbReference type="GO" id="GO:0019239">
    <property type="term" value="F:deaminase activity"/>
    <property type="evidence" value="ECO:0007669"/>
    <property type="project" value="TreeGrafter"/>
</dbReference>
<evidence type="ECO:0000256" key="1">
    <source>
        <dbReference type="ARBA" id="ARBA00010552"/>
    </source>
</evidence>
<comment type="similarity">
    <text evidence="1">Belongs to the RutC family.</text>
</comment>
<dbReference type="PANTHER" id="PTHR11803">
    <property type="entry name" value="2-IMINOBUTANOATE/2-IMINOPROPANOATE DEAMINASE RIDA"/>
    <property type="match status" value="1"/>
</dbReference>
<gene>
    <name evidence="2" type="ORF">VV01_21490</name>
</gene>
<dbReference type="EMBL" id="LAIR01000003">
    <property type="protein sequence ID" value="KNX35857.1"/>
    <property type="molecule type" value="Genomic_DNA"/>
</dbReference>
<dbReference type="Gene3D" id="3.30.1330.40">
    <property type="entry name" value="RutC-like"/>
    <property type="match status" value="1"/>
</dbReference>
<name>A0A0L6CDG8_9MICO</name>
<dbReference type="AlphaFoldDB" id="A0A0L6CDG8"/>
<reference evidence="3" key="1">
    <citation type="submission" date="2015-03" db="EMBL/GenBank/DDBJ databases">
        <title>Luteipulveratus halotolerans sp. nov., a novel actinobacterium (Dermacoccaceae) from Sarawak, Malaysia.</title>
        <authorList>
            <person name="Juboi H."/>
            <person name="Basik A."/>
            <person name="Shamsul S.S."/>
            <person name="Arnold P."/>
            <person name="Schmitt E.K."/>
            <person name="Sanglier J.-J."/>
            <person name="Yeo T."/>
        </authorList>
    </citation>
    <scope>NUCLEOTIDE SEQUENCE [LARGE SCALE GENOMIC DNA]</scope>
    <source>
        <strain evidence="3">C296001</strain>
    </source>
</reference>
<organism evidence="2 3">
    <name type="scientific">Luteipulveratus halotolerans</name>
    <dbReference type="NCBI Taxonomy" id="1631356"/>
    <lineage>
        <taxon>Bacteria</taxon>
        <taxon>Bacillati</taxon>
        <taxon>Actinomycetota</taxon>
        <taxon>Actinomycetes</taxon>
        <taxon>Micrococcales</taxon>
        <taxon>Dermacoccaceae</taxon>
        <taxon>Luteipulveratus</taxon>
    </lineage>
</organism>
<dbReference type="Proteomes" id="UP000037397">
    <property type="component" value="Unassembled WGS sequence"/>
</dbReference>
<sequence length="136" mass="14286">MSVQLINPVSLPEVPIYRQVAVASGSRTVYVAGQIARDAEGNPVGGGDLAMQVERAYLNLGIALQTAGATFDDLVKVIVYFVDWSPEKMNGFLEGLQRAAEALGIEIPLPPLTGIGVAALAEPDVLVEVEGIAVIE</sequence>
<evidence type="ECO:0000313" key="2">
    <source>
        <dbReference type="EMBL" id="KNX35857.1"/>
    </source>
</evidence>
<dbReference type="GO" id="GO:0005829">
    <property type="term" value="C:cytosol"/>
    <property type="evidence" value="ECO:0007669"/>
    <property type="project" value="TreeGrafter"/>
</dbReference>
<dbReference type="SUPFAM" id="SSF55298">
    <property type="entry name" value="YjgF-like"/>
    <property type="match status" value="1"/>
</dbReference>
<dbReference type="Pfam" id="PF01042">
    <property type="entry name" value="Ribonuc_L-PSP"/>
    <property type="match status" value="1"/>
</dbReference>
<dbReference type="OrthoDB" id="9815126at2"/>
<protein>
    <submittedName>
        <fullName evidence="2">Endoribonuclease</fullName>
    </submittedName>
</protein>
<dbReference type="InterPro" id="IPR035959">
    <property type="entry name" value="RutC-like_sf"/>
</dbReference>
<dbReference type="PANTHER" id="PTHR11803:SF58">
    <property type="entry name" value="PROTEIN HMF1-RELATED"/>
    <property type="match status" value="1"/>
</dbReference>
<dbReference type="STRING" id="1631356.VV01_21490"/>
<proteinExistence type="inferred from homology"/>
<accession>A0A0L6CDG8</accession>
<dbReference type="RefSeq" id="WP_050672111.1">
    <property type="nucleotide sequence ID" value="NZ_LAIR01000003.1"/>
</dbReference>
<comment type="caution">
    <text evidence="2">The sequence shown here is derived from an EMBL/GenBank/DDBJ whole genome shotgun (WGS) entry which is preliminary data.</text>
</comment>
<dbReference type="CDD" id="cd00448">
    <property type="entry name" value="YjgF_YER057c_UK114_family"/>
    <property type="match status" value="1"/>
</dbReference>
<keyword evidence="3" id="KW-1185">Reference proteome</keyword>
<evidence type="ECO:0000313" key="3">
    <source>
        <dbReference type="Proteomes" id="UP000037397"/>
    </source>
</evidence>
<dbReference type="InterPro" id="IPR006175">
    <property type="entry name" value="YjgF/YER057c/UK114"/>
</dbReference>